<dbReference type="STRING" id="29367.CLPUN_06310"/>
<dbReference type="RefSeq" id="WP_158078686.1">
    <property type="nucleotide sequence ID" value="NZ_LZZM01000034.1"/>
</dbReference>
<dbReference type="AlphaFoldDB" id="A0A1S8TW74"/>
<name>A0A1S8TW74_9CLOT</name>
<protein>
    <submittedName>
        <fullName evidence="1">Uncharacterized protein</fullName>
    </submittedName>
</protein>
<accession>A0A1S8TW74</accession>
<proteinExistence type="predicted"/>
<evidence type="ECO:0000313" key="2">
    <source>
        <dbReference type="Proteomes" id="UP000190890"/>
    </source>
</evidence>
<keyword evidence="2" id="KW-1185">Reference proteome</keyword>
<gene>
    <name evidence="1" type="ORF">CLPUN_06310</name>
</gene>
<reference evidence="1 2" key="1">
    <citation type="submission" date="2016-05" db="EMBL/GenBank/DDBJ databases">
        <title>Microbial solvent formation.</title>
        <authorList>
            <person name="Poehlein A."/>
            <person name="Montoya Solano J.D."/>
            <person name="Flitsch S."/>
            <person name="Krabben P."/>
            <person name="Duerre P."/>
            <person name="Daniel R."/>
        </authorList>
    </citation>
    <scope>NUCLEOTIDE SEQUENCE [LARGE SCALE GENOMIC DNA]</scope>
    <source>
        <strain evidence="1 2">DSM 2619</strain>
    </source>
</reference>
<sequence length="46" mass="5623">MNLYQKAVTQMVNFFIKRYPLHSYRKARIDARKISKMNDVFNEVEQ</sequence>
<comment type="caution">
    <text evidence="1">The sequence shown here is derived from an EMBL/GenBank/DDBJ whole genome shotgun (WGS) entry which is preliminary data.</text>
</comment>
<evidence type="ECO:0000313" key="1">
    <source>
        <dbReference type="EMBL" id="OOM82013.1"/>
    </source>
</evidence>
<dbReference type="EMBL" id="LZZM01000034">
    <property type="protein sequence ID" value="OOM82013.1"/>
    <property type="molecule type" value="Genomic_DNA"/>
</dbReference>
<dbReference type="Proteomes" id="UP000190890">
    <property type="component" value="Unassembled WGS sequence"/>
</dbReference>
<organism evidence="1 2">
    <name type="scientific">Clostridium puniceum</name>
    <dbReference type="NCBI Taxonomy" id="29367"/>
    <lineage>
        <taxon>Bacteria</taxon>
        <taxon>Bacillati</taxon>
        <taxon>Bacillota</taxon>
        <taxon>Clostridia</taxon>
        <taxon>Eubacteriales</taxon>
        <taxon>Clostridiaceae</taxon>
        <taxon>Clostridium</taxon>
    </lineage>
</organism>